<dbReference type="InterPro" id="IPR008979">
    <property type="entry name" value="Galactose-bd-like_sf"/>
</dbReference>
<evidence type="ECO:0000313" key="1">
    <source>
        <dbReference type="EMBL" id="CAE2311196.1"/>
    </source>
</evidence>
<name>A0A7S4L0G4_GUITH</name>
<accession>A0A7S4L0G4</accession>
<organism evidence="1">
    <name type="scientific">Guillardia theta</name>
    <name type="common">Cryptophyte</name>
    <name type="synonym">Cryptomonas phi</name>
    <dbReference type="NCBI Taxonomy" id="55529"/>
    <lineage>
        <taxon>Eukaryota</taxon>
        <taxon>Cryptophyceae</taxon>
        <taxon>Pyrenomonadales</taxon>
        <taxon>Geminigeraceae</taxon>
        <taxon>Guillardia</taxon>
    </lineage>
</organism>
<evidence type="ECO:0008006" key="2">
    <source>
        <dbReference type="Google" id="ProtNLM"/>
    </source>
</evidence>
<proteinExistence type="predicted"/>
<dbReference type="EMBL" id="HBKN01027804">
    <property type="protein sequence ID" value="CAE2311196.1"/>
    <property type="molecule type" value="Transcribed_RNA"/>
</dbReference>
<sequence length="513" mass="55673">MCSEAAASSSEIQGVFYNFPSSAERKALLVADAEKPRRFGKSSKEEESCTYASPIIGDYGQVKRVVQDIADKARDASEVTVSNVVAKSSDAYKTFSSHIRNHPAESAGIAFSGAALFALRSKLSGSDSKASKAPVKNETLLSMSWSKMAETASSALYVPPLLTESALLARRWVNASHDVISNFFTDVSDSVSVDKVKGTAQGKVLYSGNFVLDLQKRTKVGGLLIWNKPGSYKASKLMKGGSRDFMVEVSTDGKKWTKVHQGWLNPGPPICSSQYVAFQGHWARYVRFTTLRAYKDGAGLSRIEIIPYLGLPATWLFLSRPADVVQSLWDSRFPQMWGEVEVPLEEIDSFARNLSSKILSTGRSVKDLTKSTGAAAFGFLKHHGARARNATKTMSSSLVAGASNIGQALKNKVALLLLLFQQLLFLLQSHFNSLSPLLLSPSSSLVDLLPQVLSTSRWVKEAASQGSKSEATARKRSNALPHFLMLLAFSSALLHPDSMLNARVLEVLPARGG</sequence>
<dbReference type="SUPFAM" id="SSF49785">
    <property type="entry name" value="Galactose-binding domain-like"/>
    <property type="match status" value="1"/>
</dbReference>
<gene>
    <name evidence="1" type="ORF">GTHE00462_LOCUS21486</name>
</gene>
<dbReference type="Gene3D" id="2.60.120.260">
    <property type="entry name" value="Galactose-binding domain-like"/>
    <property type="match status" value="1"/>
</dbReference>
<dbReference type="AlphaFoldDB" id="A0A7S4L0G4"/>
<reference evidence="1" key="1">
    <citation type="submission" date="2021-01" db="EMBL/GenBank/DDBJ databases">
        <authorList>
            <person name="Corre E."/>
            <person name="Pelletier E."/>
            <person name="Niang G."/>
            <person name="Scheremetjew M."/>
            <person name="Finn R."/>
            <person name="Kale V."/>
            <person name="Holt S."/>
            <person name="Cochrane G."/>
            <person name="Meng A."/>
            <person name="Brown T."/>
            <person name="Cohen L."/>
        </authorList>
    </citation>
    <scope>NUCLEOTIDE SEQUENCE</scope>
    <source>
        <strain evidence="1">CCMP 2712</strain>
    </source>
</reference>
<protein>
    <recommendedName>
        <fullName evidence="2">F5/8 type C domain-containing protein</fullName>
    </recommendedName>
</protein>